<dbReference type="STRING" id="36842.SAMN02194393_03807"/>
<dbReference type="RefSeq" id="WP_079493793.1">
    <property type="nucleotide sequence ID" value="NZ_FUZT01000010.1"/>
</dbReference>
<dbReference type="InterPro" id="IPR051849">
    <property type="entry name" value="GAG-degrading_sulfatase"/>
</dbReference>
<organism evidence="2 3">
    <name type="scientific">Maledivibacter halophilus</name>
    <dbReference type="NCBI Taxonomy" id="36842"/>
    <lineage>
        <taxon>Bacteria</taxon>
        <taxon>Bacillati</taxon>
        <taxon>Bacillota</taxon>
        <taxon>Clostridia</taxon>
        <taxon>Peptostreptococcales</taxon>
        <taxon>Caminicellaceae</taxon>
        <taxon>Maledivibacter</taxon>
    </lineage>
</organism>
<keyword evidence="3" id="KW-1185">Reference proteome</keyword>
<protein>
    <submittedName>
        <fullName evidence="2">Choline-sulfatase</fullName>
    </submittedName>
</protein>
<accession>A0A1T5M477</accession>
<gene>
    <name evidence="2" type="ORF">SAMN02194393_03807</name>
</gene>
<dbReference type="Proteomes" id="UP000190285">
    <property type="component" value="Unassembled WGS sequence"/>
</dbReference>
<dbReference type="GO" id="GO:0015024">
    <property type="term" value="F:glucuronate-2-sulfatase activity"/>
    <property type="evidence" value="ECO:0007669"/>
    <property type="project" value="TreeGrafter"/>
</dbReference>
<dbReference type="InterPro" id="IPR000917">
    <property type="entry name" value="Sulfatase_N"/>
</dbReference>
<proteinExistence type="predicted"/>
<dbReference type="PANTHER" id="PTHR46615">
    <property type="entry name" value="ARYLSULFATASE K"/>
    <property type="match status" value="1"/>
</dbReference>
<reference evidence="2 3" key="1">
    <citation type="submission" date="2017-02" db="EMBL/GenBank/DDBJ databases">
        <authorList>
            <person name="Peterson S.W."/>
        </authorList>
    </citation>
    <scope>NUCLEOTIDE SEQUENCE [LARGE SCALE GENOMIC DNA]</scope>
    <source>
        <strain evidence="2 3">M1</strain>
    </source>
</reference>
<dbReference type="InterPro" id="IPR017850">
    <property type="entry name" value="Alkaline_phosphatase_core_sf"/>
</dbReference>
<dbReference type="PANTHER" id="PTHR46615:SF1">
    <property type="entry name" value="ARYLSULFATASE K"/>
    <property type="match status" value="1"/>
</dbReference>
<dbReference type="OrthoDB" id="279611at2"/>
<feature type="domain" description="Sulfatase N-terminal" evidence="1">
    <location>
        <begin position="6"/>
        <end position="336"/>
    </location>
</feature>
<dbReference type="AlphaFoldDB" id="A0A1T5M477"/>
<evidence type="ECO:0000313" key="2">
    <source>
        <dbReference type="EMBL" id="SKC83057.1"/>
    </source>
</evidence>
<dbReference type="GO" id="GO:0004065">
    <property type="term" value="F:arylsulfatase activity"/>
    <property type="evidence" value="ECO:0007669"/>
    <property type="project" value="TreeGrafter"/>
</dbReference>
<dbReference type="CDD" id="cd16037">
    <property type="entry name" value="sulfatase_like"/>
    <property type="match status" value="1"/>
</dbReference>
<dbReference type="Pfam" id="PF00884">
    <property type="entry name" value="Sulfatase"/>
    <property type="match status" value="1"/>
</dbReference>
<sequence>MRKKDILIFFTDQHTPNVIGAYGNEFVDTPNLNELAEDGTLFERAYTSCPLCVPARMSFLTGQLPSKLNIFNNEETLYEDQATFLHSLAIEGYETVLCGRMHFKGANQRHGFTKRIMGDITSLYWGTGGKNRKDFGPFIGTTSMKGCLNVIGGGNSPVLEYDRAVIEAAVNYLKEEHDKPQCIVVGTYAPHFSYVSPEKEYCKYKDILPLPITWNTKTSSKHRAFNHMEKDIALDELKGIRAAYYGMVENLDRQIGEVRSAWKKYLENNKRQGVFIYMSDHGDQIGERNLFGKQTFYEDSARIPLIIEGDGINRGDVKKGAVSIMDIAPTVIEIANAYPLPETDGRSLLNELTNNMDYINRNVISEHILSENKNTNYVGRMIYENDYKYIHFYGYDDEDLMFNIKENPMEDKNIIKDNSEKAKDLKEKLIKDWKPKKILDRHIKRCKSHGILKKYGQALMPEEEERFKVTKEARILPSVK</sequence>
<evidence type="ECO:0000313" key="3">
    <source>
        <dbReference type="Proteomes" id="UP000190285"/>
    </source>
</evidence>
<dbReference type="EMBL" id="FUZT01000010">
    <property type="protein sequence ID" value="SKC83057.1"/>
    <property type="molecule type" value="Genomic_DNA"/>
</dbReference>
<dbReference type="SUPFAM" id="SSF53649">
    <property type="entry name" value="Alkaline phosphatase-like"/>
    <property type="match status" value="1"/>
</dbReference>
<name>A0A1T5M477_9FIRM</name>
<evidence type="ECO:0000259" key="1">
    <source>
        <dbReference type="Pfam" id="PF00884"/>
    </source>
</evidence>
<dbReference type="Gene3D" id="3.40.720.10">
    <property type="entry name" value="Alkaline Phosphatase, subunit A"/>
    <property type="match status" value="1"/>
</dbReference>